<dbReference type="SUPFAM" id="SSF52047">
    <property type="entry name" value="RNI-like"/>
    <property type="match status" value="1"/>
</dbReference>
<name>A0A8S4BDC5_9TELE</name>
<dbReference type="EMBL" id="CAJRST010033334">
    <property type="protein sequence ID" value="CAG5983147.1"/>
    <property type="molecule type" value="Genomic_DNA"/>
</dbReference>
<dbReference type="InterPro" id="IPR032675">
    <property type="entry name" value="LRR_dom_sf"/>
</dbReference>
<gene>
    <name evidence="2" type="ORF">MMEN_LOCUS16599</name>
</gene>
<dbReference type="SUPFAM" id="SSF81383">
    <property type="entry name" value="F-box domain"/>
    <property type="match status" value="1"/>
</dbReference>
<sequence>MAPPPSQIPCEVWTHVFGYLSVEDKFNVRACCKRFKKLVDHWSLWRGWTVVLSFKNGAYNGRFWTTLRRRKVSGVVMKSAKAKDWSHLAQNLPALTALTAERGSPGPLKDFLKDFPQLRRLAVRGGALLFHTSSVPRPERLTHLSICSGTFSAPAKYLLAFALAQFTSLTSLVCHDLGVSGVPFWMMQTFLSCLPELKHLSLSMNLPLRRPGGVLPVCGTPPGLSSLELINYSHNSLPEETMRLIPRLKRLAVFYKQSHEEMQDGGLPAALHLKTWLSDLPRLSHLVAVRGPPLQTYATSIPATVTSLTLCVSRLSSQDMAAVAARVPRLLRLHIDPWPSHLGARTAEIPHLFPKLKMLKLRCEHVAENDFLHLHRLQDLEHLEVLDNQERLPDLAVKFRALTQRRLQVVTRPGQRDALSCSCVSQVYGMM</sequence>
<protein>
    <submittedName>
        <fullName evidence="2">(Atlantic silverside) hypothetical protein</fullName>
    </submittedName>
</protein>
<feature type="domain" description="F-box" evidence="1">
    <location>
        <begin position="2"/>
        <end position="48"/>
    </location>
</feature>
<dbReference type="Pfam" id="PF12937">
    <property type="entry name" value="F-box-like"/>
    <property type="match status" value="1"/>
</dbReference>
<keyword evidence="3" id="KW-1185">Reference proteome</keyword>
<evidence type="ECO:0000313" key="2">
    <source>
        <dbReference type="EMBL" id="CAG5983147.1"/>
    </source>
</evidence>
<reference evidence="2" key="1">
    <citation type="submission" date="2021-05" db="EMBL/GenBank/DDBJ databases">
        <authorList>
            <person name="Tigano A."/>
        </authorList>
    </citation>
    <scope>NUCLEOTIDE SEQUENCE</scope>
</reference>
<dbReference type="PROSITE" id="PS50181">
    <property type="entry name" value="FBOX"/>
    <property type="match status" value="1"/>
</dbReference>
<dbReference type="AlphaFoldDB" id="A0A8S4BDC5"/>
<proteinExistence type="predicted"/>
<accession>A0A8S4BDC5</accession>
<dbReference type="Gene3D" id="1.20.1280.50">
    <property type="match status" value="1"/>
</dbReference>
<dbReference type="Gene3D" id="3.80.10.10">
    <property type="entry name" value="Ribonuclease Inhibitor"/>
    <property type="match status" value="1"/>
</dbReference>
<organism evidence="2 3">
    <name type="scientific">Menidia menidia</name>
    <name type="common">Atlantic silverside</name>
    <dbReference type="NCBI Taxonomy" id="238744"/>
    <lineage>
        <taxon>Eukaryota</taxon>
        <taxon>Metazoa</taxon>
        <taxon>Chordata</taxon>
        <taxon>Craniata</taxon>
        <taxon>Vertebrata</taxon>
        <taxon>Euteleostomi</taxon>
        <taxon>Actinopterygii</taxon>
        <taxon>Neopterygii</taxon>
        <taxon>Teleostei</taxon>
        <taxon>Neoteleostei</taxon>
        <taxon>Acanthomorphata</taxon>
        <taxon>Ovalentaria</taxon>
        <taxon>Atherinomorphae</taxon>
        <taxon>Atheriniformes</taxon>
        <taxon>Atherinopsidae</taxon>
        <taxon>Menidiinae</taxon>
        <taxon>Menidia</taxon>
    </lineage>
</organism>
<dbReference type="OrthoDB" id="3219396at2759"/>
<dbReference type="InterPro" id="IPR036047">
    <property type="entry name" value="F-box-like_dom_sf"/>
</dbReference>
<evidence type="ECO:0000259" key="1">
    <source>
        <dbReference type="PROSITE" id="PS50181"/>
    </source>
</evidence>
<dbReference type="Proteomes" id="UP000677803">
    <property type="component" value="Unassembled WGS sequence"/>
</dbReference>
<dbReference type="InterPro" id="IPR001810">
    <property type="entry name" value="F-box_dom"/>
</dbReference>
<evidence type="ECO:0000313" key="3">
    <source>
        <dbReference type="Proteomes" id="UP000677803"/>
    </source>
</evidence>
<comment type="caution">
    <text evidence="2">The sequence shown here is derived from an EMBL/GenBank/DDBJ whole genome shotgun (WGS) entry which is preliminary data.</text>
</comment>